<evidence type="ECO:0000313" key="4">
    <source>
        <dbReference type="EMBL" id="SPY07485.1"/>
    </source>
</evidence>
<dbReference type="PANTHER" id="PTHR43393:SF2">
    <property type="entry name" value="CYTOKININ RIBOSIDE 5'-MONOPHOSPHATE PHOSPHORIBOHYDROLASE"/>
    <property type="match status" value="1"/>
</dbReference>
<dbReference type="EMBL" id="UATH01000001">
    <property type="protein sequence ID" value="SPY07485.1"/>
    <property type="molecule type" value="Genomic_DNA"/>
</dbReference>
<dbReference type="InterPro" id="IPR031100">
    <property type="entry name" value="LOG_fam"/>
</dbReference>
<protein>
    <recommendedName>
        <fullName evidence="2">Cytokinin riboside 5'-monophosphate phosphoribohydrolase</fullName>
        <ecNumber evidence="2">3.2.2.n1</ecNumber>
    </recommendedName>
</protein>
<gene>
    <name evidence="4" type="primary">yvdD_2</name>
    <name evidence="3" type="synonym">yvdD_1</name>
    <name evidence="3" type="ORF">NCTC11009_00026</name>
    <name evidence="4" type="ORF">NCTC11009_00693</name>
</gene>
<comment type="catalytic activity">
    <reaction evidence="1">
        <text>AMP + H2O = D-ribose 5-phosphate + adenine</text>
        <dbReference type="Rhea" id="RHEA:20129"/>
        <dbReference type="ChEBI" id="CHEBI:15377"/>
        <dbReference type="ChEBI" id="CHEBI:16708"/>
        <dbReference type="ChEBI" id="CHEBI:78346"/>
        <dbReference type="ChEBI" id="CHEBI:456215"/>
        <dbReference type="EC" id="3.2.2.4"/>
    </reaction>
</comment>
<dbReference type="Proteomes" id="UP000250242">
    <property type="component" value="Unassembled WGS sequence"/>
</dbReference>
<keyword evidence="2" id="KW-0378">Hydrolase</keyword>
<reference evidence="4 5" key="1">
    <citation type="submission" date="2018-06" db="EMBL/GenBank/DDBJ databases">
        <authorList>
            <consortium name="Pathogen Informatics"/>
            <person name="Doyle S."/>
        </authorList>
    </citation>
    <scope>NUCLEOTIDE SEQUENCE [LARGE SCALE GENOMIC DNA]</scope>
    <source>
        <strain evidence="4 5">NCTC11009</strain>
    </source>
</reference>
<proteinExistence type="inferred from homology"/>
<dbReference type="GO" id="GO:0008714">
    <property type="term" value="F:AMP nucleosidase activity"/>
    <property type="evidence" value="ECO:0007669"/>
    <property type="project" value="UniProtKB-EC"/>
</dbReference>
<comment type="similarity">
    <text evidence="2">Belongs to the LOG family.</text>
</comment>
<dbReference type="GO" id="GO:0005829">
    <property type="term" value="C:cytosol"/>
    <property type="evidence" value="ECO:0007669"/>
    <property type="project" value="TreeGrafter"/>
</dbReference>
<sequence>MSINKENLTVDSDLTVEDKAENAKQVSRTEMKQVEASKADTVNGQVAEISQELATAAQHLLHINKAVSIFGSARTAKDSLYYNKTIEISKLLAQAGFSIISGGGPGVMEAANKGCFEAGGHSIGLNIKLPHEQHDNVYQSESLYFKYFVSRKTTFFMNSAAYIMMPGGFGTMDEVFETLTLIQTGKAHRAPIVFVGSEFWCGLVDWIKQQLLANGYISAPDLDLFIIEDEPEKIIAYIEDRYETYCQSTVCFGLR</sequence>
<dbReference type="RefSeq" id="WP_258404644.1">
    <property type="nucleotide sequence ID" value="NZ_UATH01000001.1"/>
</dbReference>
<keyword evidence="2" id="KW-0203">Cytokinin biosynthesis</keyword>
<dbReference type="Pfam" id="PF03641">
    <property type="entry name" value="Lysine_decarbox"/>
    <property type="match status" value="1"/>
</dbReference>
<evidence type="ECO:0000256" key="1">
    <source>
        <dbReference type="ARBA" id="ARBA00000274"/>
    </source>
</evidence>
<organism evidence="4 5">
    <name type="scientific">Oligella urethralis</name>
    <dbReference type="NCBI Taxonomy" id="90245"/>
    <lineage>
        <taxon>Bacteria</taxon>
        <taxon>Pseudomonadati</taxon>
        <taxon>Pseudomonadota</taxon>
        <taxon>Betaproteobacteria</taxon>
        <taxon>Burkholderiales</taxon>
        <taxon>Alcaligenaceae</taxon>
        <taxon>Oligella</taxon>
    </lineage>
</organism>
<name>A0A2X1WL09_9BURK</name>
<dbReference type="SUPFAM" id="SSF102405">
    <property type="entry name" value="MCP/YpsA-like"/>
    <property type="match status" value="1"/>
</dbReference>
<dbReference type="EC" id="3.2.2.n1" evidence="2"/>
<dbReference type="GO" id="GO:0009691">
    <property type="term" value="P:cytokinin biosynthetic process"/>
    <property type="evidence" value="ECO:0007669"/>
    <property type="project" value="UniProtKB-UniRule"/>
</dbReference>
<dbReference type="Gene3D" id="3.40.50.450">
    <property type="match status" value="1"/>
</dbReference>
<dbReference type="InterPro" id="IPR005269">
    <property type="entry name" value="LOG"/>
</dbReference>
<dbReference type="AlphaFoldDB" id="A0A2X1WL09"/>
<evidence type="ECO:0000313" key="3">
    <source>
        <dbReference type="EMBL" id="SPY06844.1"/>
    </source>
</evidence>
<dbReference type="EMBL" id="UATH01000001">
    <property type="protein sequence ID" value="SPY06844.1"/>
    <property type="molecule type" value="Genomic_DNA"/>
</dbReference>
<evidence type="ECO:0000256" key="2">
    <source>
        <dbReference type="RuleBase" id="RU363015"/>
    </source>
</evidence>
<dbReference type="InterPro" id="IPR052341">
    <property type="entry name" value="LOG_family_nucleotidases"/>
</dbReference>
<evidence type="ECO:0000313" key="5">
    <source>
        <dbReference type="Proteomes" id="UP000250242"/>
    </source>
</evidence>
<dbReference type="NCBIfam" id="TIGR00730">
    <property type="entry name" value="Rossman fold protein, TIGR00730 family"/>
    <property type="match status" value="1"/>
</dbReference>
<accession>A0A2X1WL09</accession>
<dbReference type="PANTHER" id="PTHR43393">
    <property type="entry name" value="CYTOKININ RIBOSIDE 5'-MONOPHOSPHATE PHOSPHORIBOHYDROLASE"/>
    <property type="match status" value="1"/>
</dbReference>